<dbReference type="PANTHER" id="PTHR46865:SF2">
    <property type="entry name" value="MONOOXYGENASE"/>
    <property type="match status" value="1"/>
</dbReference>
<evidence type="ECO:0000259" key="1">
    <source>
        <dbReference type="Pfam" id="PF01494"/>
    </source>
</evidence>
<gene>
    <name evidence="2" type="ORF">SAMN04489730_2710</name>
</gene>
<dbReference type="Proteomes" id="UP000182740">
    <property type="component" value="Unassembled WGS sequence"/>
</dbReference>
<keyword evidence="3" id="KW-1185">Reference proteome</keyword>
<accession>A0A1K1R6Q9</accession>
<dbReference type="SUPFAM" id="SSF51905">
    <property type="entry name" value="FAD/NAD(P)-binding domain"/>
    <property type="match status" value="1"/>
</dbReference>
<sequence>MTDRTVLVSGAGIAGPAAAWWLHRHGYRVTVVETAPALRPGGQAVDFRGEQVKLLRAMGLLDDVRRHETAMGDQTLLGPGARPLLTVPGAAWSGEVEILRGDLARILYDHTKDHTEYVFGDRVTSLTETGDGVEVTFRHGAPRTFGLVVGADGVHSGVRAAAFGPEERFRRDLGFGIAGFTAPNHLGLDHTSVMYNEPGRGVTVGSHRLPDRLHVSLVFAADGADLNRSTPDEQRALLARLFANTGWEVPQLLEALPAASDLYVDSISQIHLGRWSAGRVVLLGDAAWCAGPGGSGTGLAMMGAQVLAGELAAAGGDHVTAFAKYEQRLRKPATVGQKNGKGSGNFLAPPTAAKLRSRNRAYRMLSKPLFGKVFTWMTDRAANALEYREYPTPTPA</sequence>
<dbReference type="STRING" id="546364.SAMN04489730_2710"/>
<dbReference type="OrthoDB" id="3356051at2"/>
<protein>
    <submittedName>
        <fullName evidence="2">2-polyprenyl-6-methoxyphenol hydroxylase</fullName>
    </submittedName>
</protein>
<feature type="domain" description="FAD-binding" evidence="1">
    <location>
        <begin position="5"/>
        <end position="314"/>
    </location>
</feature>
<dbReference type="PANTHER" id="PTHR46865">
    <property type="entry name" value="OXIDOREDUCTASE-RELATED"/>
    <property type="match status" value="1"/>
</dbReference>
<dbReference type="InterPro" id="IPR002938">
    <property type="entry name" value="FAD-bd"/>
</dbReference>
<dbReference type="Pfam" id="PF01494">
    <property type="entry name" value="FAD_binding_3"/>
    <property type="match status" value="1"/>
</dbReference>
<name>A0A1K1R6Q9_9PSEU</name>
<dbReference type="InterPro" id="IPR036188">
    <property type="entry name" value="FAD/NAD-bd_sf"/>
</dbReference>
<proteinExistence type="predicted"/>
<organism evidence="2 3">
    <name type="scientific">Amycolatopsis australiensis</name>
    <dbReference type="NCBI Taxonomy" id="546364"/>
    <lineage>
        <taxon>Bacteria</taxon>
        <taxon>Bacillati</taxon>
        <taxon>Actinomycetota</taxon>
        <taxon>Actinomycetes</taxon>
        <taxon>Pseudonocardiales</taxon>
        <taxon>Pseudonocardiaceae</taxon>
        <taxon>Amycolatopsis</taxon>
    </lineage>
</organism>
<dbReference type="AlphaFoldDB" id="A0A1K1R6Q9"/>
<dbReference type="GO" id="GO:0071949">
    <property type="term" value="F:FAD binding"/>
    <property type="evidence" value="ECO:0007669"/>
    <property type="project" value="InterPro"/>
</dbReference>
<dbReference type="EMBL" id="FPJG01000006">
    <property type="protein sequence ID" value="SFW67310.1"/>
    <property type="molecule type" value="Genomic_DNA"/>
</dbReference>
<evidence type="ECO:0000313" key="2">
    <source>
        <dbReference type="EMBL" id="SFW67310.1"/>
    </source>
</evidence>
<dbReference type="Gene3D" id="3.50.50.60">
    <property type="entry name" value="FAD/NAD(P)-binding domain"/>
    <property type="match status" value="1"/>
</dbReference>
<dbReference type="Gene3D" id="3.30.9.10">
    <property type="entry name" value="D-Amino Acid Oxidase, subunit A, domain 2"/>
    <property type="match status" value="1"/>
</dbReference>
<dbReference type="PRINTS" id="PR00420">
    <property type="entry name" value="RNGMNOXGNASE"/>
</dbReference>
<dbReference type="InterPro" id="IPR051704">
    <property type="entry name" value="FAD_aromatic-hydroxylase"/>
</dbReference>
<evidence type="ECO:0000313" key="3">
    <source>
        <dbReference type="Proteomes" id="UP000182740"/>
    </source>
</evidence>
<reference evidence="3" key="1">
    <citation type="submission" date="2016-11" db="EMBL/GenBank/DDBJ databases">
        <authorList>
            <person name="Varghese N."/>
            <person name="Submissions S."/>
        </authorList>
    </citation>
    <scope>NUCLEOTIDE SEQUENCE [LARGE SCALE GENOMIC DNA]</scope>
    <source>
        <strain evidence="3">DSM 44671</strain>
    </source>
</reference>
<dbReference type="RefSeq" id="WP_072476610.1">
    <property type="nucleotide sequence ID" value="NZ_FPJG01000006.1"/>
</dbReference>